<sequence>MTTWMDVAVIAFLAQLAVLPGEKVQFIIAGLSTRYNPLLVVAAAGSAFAGWTVLEIAFGNYVQRVLPGVYLDLLTGLLFLFFAVALLRSAPPRTRTDGGSDITSGEDGVTGDGSGGVTSGEDGSTVGDDASLPDEDASLPDDDGGTSMLDGELEVRVPYLGWRVPNALGGFLPIFALMAFGEFGDKTQLVTIGLAAQYPAFPAAIWAGEMAAIIPVSLVNAFVFFRFANRFDLRTAHHLAGAAFAFFGIDTLQAIVTGVSVWDTAIEAVAAAILALV</sequence>
<gene>
    <name evidence="8" type="ORF">SAMN05216564_10156</name>
</gene>
<name>A0A1H3DMG9_9EURY</name>
<feature type="compositionally biased region" description="Gly residues" evidence="6">
    <location>
        <begin position="108"/>
        <end position="118"/>
    </location>
</feature>
<comment type="similarity">
    <text evidence="2">Belongs to the GDT1 family.</text>
</comment>
<feature type="transmembrane region" description="Helical" evidence="7">
    <location>
        <begin position="203"/>
        <end position="225"/>
    </location>
</feature>
<feature type="compositionally biased region" description="Acidic residues" evidence="6">
    <location>
        <begin position="131"/>
        <end position="144"/>
    </location>
</feature>
<organism evidence="8 9">
    <name type="scientific">Halopenitus persicus</name>
    <dbReference type="NCBI Taxonomy" id="1048396"/>
    <lineage>
        <taxon>Archaea</taxon>
        <taxon>Methanobacteriati</taxon>
        <taxon>Methanobacteriota</taxon>
        <taxon>Stenosarchaea group</taxon>
        <taxon>Halobacteria</taxon>
        <taxon>Halobacteriales</taxon>
        <taxon>Haloferacaceae</taxon>
        <taxon>Halopenitus</taxon>
    </lineage>
</organism>
<dbReference type="GO" id="GO:0046873">
    <property type="term" value="F:metal ion transmembrane transporter activity"/>
    <property type="evidence" value="ECO:0007669"/>
    <property type="project" value="InterPro"/>
</dbReference>
<keyword evidence="9" id="KW-1185">Reference proteome</keyword>
<evidence type="ECO:0000256" key="1">
    <source>
        <dbReference type="ARBA" id="ARBA00004141"/>
    </source>
</evidence>
<dbReference type="InterPro" id="IPR001727">
    <property type="entry name" value="GDT1-like"/>
</dbReference>
<dbReference type="Proteomes" id="UP000199079">
    <property type="component" value="Unassembled WGS sequence"/>
</dbReference>
<keyword evidence="5 7" id="KW-0472">Membrane</keyword>
<dbReference type="PANTHER" id="PTHR12608:SF1">
    <property type="entry name" value="TRANSMEMBRANE PROTEIN 165"/>
    <property type="match status" value="1"/>
</dbReference>
<dbReference type="RefSeq" id="WP_092730177.1">
    <property type="nucleotide sequence ID" value="NZ_FNPC01000001.1"/>
</dbReference>
<dbReference type="Pfam" id="PF01169">
    <property type="entry name" value="GDT1"/>
    <property type="match status" value="2"/>
</dbReference>
<evidence type="ECO:0000313" key="9">
    <source>
        <dbReference type="Proteomes" id="UP000199079"/>
    </source>
</evidence>
<dbReference type="GO" id="GO:0016020">
    <property type="term" value="C:membrane"/>
    <property type="evidence" value="ECO:0007669"/>
    <property type="project" value="UniProtKB-SubCell"/>
</dbReference>
<comment type="subcellular location">
    <subcellularLocation>
        <location evidence="1">Membrane</location>
        <topology evidence="1">Multi-pass membrane protein</topology>
    </subcellularLocation>
</comment>
<reference evidence="9" key="1">
    <citation type="submission" date="2016-10" db="EMBL/GenBank/DDBJ databases">
        <authorList>
            <person name="Varghese N."/>
            <person name="Submissions S."/>
        </authorList>
    </citation>
    <scope>NUCLEOTIDE SEQUENCE [LARGE SCALE GENOMIC DNA]</scope>
    <source>
        <strain evidence="9">DC30,IBRC 10041,KCTC 4046</strain>
    </source>
</reference>
<feature type="region of interest" description="Disordered" evidence="6">
    <location>
        <begin position="93"/>
        <end position="145"/>
    </location>
</feature>
<protein>
    <submittedName>
        <fullName evidence="8">Uncharacterized protein family UPF0016</fullName>
    </submittedName>
</protein>
<evidence type="ECO:0000256" key="7">
    <source>
        <dbReference type="SAM" id="Phobius"/>
    </source>
</evidence>
<keyword evidence="3 7" id="KW-0812">Transmembrane</keyword>
<proteinExistence type="inferred from homology"/>
<evidence type="ECO:0000256" key="4">
    <source>
        <dbReference type="ARBA" id="ARBA00022989"/>
    </source>
</evidence>
<accession>A0A1H3DMG9</accession>
<evidence type="ECO:0000256" key="2">
    <source>
        <dbReference type="ARBA" id="ARBA00009190"/>
    </source>
</evidence>
<dbReference type="PANTHER" id="PTHR12608">
    <property type="entry name" value="TRANSMEMBRANE PROTEIN HTP-1 RELATED"/>
    <property type="match status" value="1"/>
</dbReference>
<evidence type="ECO:0000256" key="3">
    <source>
        <dbReference type="ARBA" id="ARBA00022692"/>
    </source>
</evidence>
<feature type="transmembrane region" description="Helical" evidence="7">
    <location>
        <begin position="69"/>
        <end position="87"/>
    </location>
</feature>
<keyword evidence="4 7" id="KW-1133">Transmembrane helix</keyword>
<feature type="transmembrane region" description="Helical" evidence="7">
    <location>
        <begin position="39"/>
        <end position="62"/>
    </location>
</feature>
<evidence type="ECO:0000256" key="5">
    <source>
        <dbReference type="ARBA" id="ARBA00023136"/>
    </source>
</evidence>
<evidence type="ECO:0000313" key="8">
    <source>
        <dbReference type="EMBL" id="SDX67268.1"/>
    </source>
</evidence>
<dbReference type="EMBL" id="FNPC01000001">
    <property type="protein sequence ID" value="SDX67268.1"/>
    <property type="molecule type" value="Genomic_DNA"/>
</dbReference>
<dbReference type="OrthoDB" id="85362at2157"/>
<dbReference type="AlphaFoldDB" id="A0A1H3DMG9"/>
<evidence type="ECO:0000256" key="6">
    <source>
        <dbReference type="SAM" id="MobiDB-lite"/>
    </source>
</evidence>